<name>A0A7C1SPW7_UNCC3</name>
<gene>
    <name evidence="1" type="ORF">ENI13_01395</name>
</gene>
<evidence type="ECO:0000313" key="1">
    <source>
        <dbReference type="EMBL" id="HEB13615.1"/>
    </source>
</evidence>
<protein>
    <submittedName>
        <fullName evidence="1">Uncharacterized protein</fullName>
    </submittedName>
</protein>
<dbReference type="AlphaFoldDB" id="A0A7C1SPW7"/>
<reference evidence="1" key="1">
    <citation type="journal article" date="2020" name="mSystems">
        <title>Genome- and Community-Level Interaction Insights into Carbon Utilization and Element Cycling Functions of Hydrothermarchaeota in Hydrothermal Sediment.</title>
        <authorList>
            <person name="Zhou Z."/>
            <person name="Liu Y."/>
            <person name="Xu W."/>
            <person name="Pan J."/>
            <person name="Luo Z.H."/>
            <person name="Li M."/>
        </authorList>
    </citation>
    <scope>NUCLEOTIDE SEQUENCE [LARGE SCALE GENOMIC DNA]</scope>
    <source>
        <strain evidence="1">HyVt-369</strain>
    </source>
</reference>
<accession>A0A7C1SPW7</accession>
<proteinExistence type="predicted"/>
<comment type="caution">
    <text evidence="1">The sequence shown here is derived from an EMBL/GenBank/DDBJ whole genome shotgun (WGS) entry which is preliminary data.</text>
</comment>
<organism evidence="1">
    <name type="scientific">candidate division CPR3 bacterium</name>
    <dbReference type="NCBI Taxonomy" id="2268181"/>
    <lineage>
        <taxon>Bacteria</taxon>
        <taxon>Bacteria division CPR3</taxon>
    </lineage>
</organism>
<dbReference type="Proteomes" id="UP000885695">
    <property type="component" value="Unassembled WGS sequence"/>
</dbReference>
<sequence length="97" mass="11192">MRKTIYLLLGGVFILFCALTICFAEDNLSIPMPEAYYPDYCYIYPVPEDWKGTTKEWIEYNVAEIHIKEKTRTGQQRKDAKDAADIREPIVGIGITK</sequence>
<dbReference type="EMBL" id="DRHL01000077">
    <property type="protein sequence ID" value="HEB13615.1"/>
    <property type="molecule type" value="Genomic_DNA"/>
</dbReference>